<feature type="transmembrane region" description="Helical" evidence="2">
    <location>
        <begin position="386"/>
        <end position="402"/>
    </location>
</feature>
<keyword evidence="2" id="KW-0472">Membrane</keyword>
<keyword evidence="1" id="KW-0175">Coiled coil</keyword>
<dbReference type="SUPFAM" id="SSF52540">
    <property type="entry name" value="P-loop containing nucleoside triphosphate hydrolases"/>
    <property type="match status" value="1"/>
</dbReference>
<dbReference type="PANTHER" id="PTHR41259:SF1">
    <property type="entry name" value="DOUBLE-STRAND BREAK REPAIR RAD50 ATPASE, PUTATIVE-RELATED"/>
    <property type="match status" value="1"/>
</dbReference>
<proteinExistence type="predicted"/>
<dbReference type="Gene3D" id="3.40.50.300">
    <property type="entry name" value="P-loop containing nucleotide triphosphate hydrolases"/>
    <property type="match status" value="2"/>
</dbReference>
<evidence type="ECO:0000256" key="1">
    <source>
        <dbReference type="SAM" id="Coils"/>
    </source>
</evidence>
<dbReference type="AlphaFoldDB" id="A0AAW5WTT5"/>
<feature type="coiled-coil region" evidence="1">
    <location>
        <begin position="467"/>
        <end position="552"/>
    </location>
</feature>
<dbReference type="InterPro" id="IPR027417">
    <property type="entry name" value="P-loop_NTPase"/>
</dbReference>
<feature type="transmembrane region" description="Helical" evidence="2">
    <location>
        <begin position="407"/>
        <end position="423"/>
    </location>
</feature>
<dbReference type="Proteomes" id="UP001212401">
    <property type="component" value="Unassembled WGS sequence"/>
</dbReference>
<evidence type="ECO:0000259" key="3">
    <source>
        <dbReference type="Pfam" id="PF13514"/>
    </source>
</evidence>
<feature type="coiled-coil region" evidence="1">
    <location>
        <begin position="183"/>
        <end position="241"/>
    </location>
</feature>
<evidence type="ECO:0000313" key="5">
    <source>
        <dbReference type="Proteomes" id="UP001212401"/>
    </source>
</evidence>
<evidence type="ECO:0000256" key="2">
    <source>
        <dbReference type="SAM" id="Phobius"/>
    </source>
</evidence>
<gene>
    <name evidence="4" type="ORF">L2724_04965</name>
</gene>
<feature type="domain" description="YhaN AAA" evidence="3">
    <location>
        <begin position="1"/>
        <end position="206"/>
    </location>
</feature>
<dbReference type="Pfam" id="PF13514">
    <property type="entry name" value="AAA_27"/>
    <property type="match status" value="1"/>
</dbReference>
<sequence length="822" mass="95253">MKIKQVRIDGFGKWHDQDFSFTNNPVLIYGANEAGKTTLAAFILSILFGFADGRGKNKYQQYIPKDGSSYGGSLTVIADQHQYVIKRVKGKNGGKVTVTNEKGKKEKQDFLAKLLGPLDRELYQAIYSFNQNNILNDELDREQLEQHLQRLGAVGSQEWLQQIARLEKAADSLYKPRGRKLSLNRHLKEYDELRERVNQAQSQSSDYHRLVEEQVEKQSELEQLKREQPQLKHQVEKEERLQRLWPIYDQWQNHQKESLTERLTDDEIIKVQELQSRERELNTQLRSFNQQQLEQQAVVKKLSDPEVNDYRSRKAHYQQLKDQLLALQIQKNGQTVNQQEQWHTELKQLAERYGSVNLPEPLSERAVSELEGLLRANSQTNNSQNLFIPGIGIVLFILGLILRQPLVWICGIIALGGAGVLWFKQQQREKQLTEERNSTLQSFGKNHNLTAFPTSKWLMMQGDLHRYHDLRAQLEQADKRKTNFDHQLELIKQQLPVSLTADSLNELINSYQRWLVEMQDQLQRLNNVEQELTRIQRRNDQLTQQLIECRQAKETEYKSLGIKNDNEFKQLQAQKVADQTRKVTASAYGQQLTTSDRQQLAHYDSKHLLDTKVSLVHQNLAANEQKQTELETALAQINVQINALVQEGSFSELNQKLTNLQTVIWNETKQWLSSQLAIRWINGALKLASQDRYPKILQQAEKFFAILTADRYQKIVVDDNGISVLNREQQIFQVAELSLGTAEQLFISLRLGFITVISDQIKLPVMVDDGFVNFDNVRRGRMLKLLNQMAEENQVIYFTANDQIKKLGSPVVDLDQLNKNKV</sequence>
<keyword evidence="2" id="KW-1133">Transmembrane helix</keyword>
<accession>A0AAW5WTT5</accession>
<dbReference type="RefSeq" id="WP_263316783.1">
    <property type="nucleotide sequence ID" value="NZ_CP106884.1"/>
</dbReference>
<name>A0AAW5WTT5_9LACO</name>
<dbReference type="InterPro" id="IPR038734">
    <property type="entry name" value="YhaN_AAA"/>
</dbReference>
<dbReference type="PANTHER" id="PTHR41259">
    <property type="entry name" value="DOUBLE-STRAND BREAK REPAIR RAD50 ATPASE, PUTATIVE-RELATED"/>
    <property type="match status" value="1"/>
</dbReference>
<comment type="caution">
    <text evidence="4">The sequence shown here is derived from an EMBL/GenBank/DDBJ whole genome shotgun (WGS) entry which is preliminary data.</text>
</comment>
<protein>
    <submittedName>
        <fullName evidence="4">AAA family ATPase</fullName>
    </submittedName>
</protein>
<evidence type="ECO:0000313" key="4">
    <source>
        <dbReference type="EMBL" id="MCZ3667636.1"/>
    </source>
</evidence>
<keyword evidence="2" id="KW-0812">Transmembrane</keyword>
<reference evidence="4" key="1">
    <citation type="submission" date="2022-01" db="EMBL/GenBank/DDBJ databases">
        <title>VMRC isolate genome collection.</title>
        <authorList>
            <person name="France M."/>
            <person name="Rutt L."/>
            <person name="Humphrys M."/>
            <person name="Ravel J."/>
        </authorList>
    </citation>
    <scope>NUCLEOTIDE SEQUENCE</scope>
    <source>
        <strain evidence="4">C0048A1</strain>
    </source>
</reference>
<organism evidence="4 5">
    <name type="scientific">Limosilactobacillus vaginalis</name>
    <dbReference type="NCBI Taxonomy" id="1633"/>
    <lineage>
        <taxon>Bacteria</taxon>
        <taxon>Bacillati</taxon>
        <taxon>Bacillota</taxon>
        <taxon>Bacilli</taxon>
        <taxon>Lactobacillales</taxon>
        <taxon>Lactobacillaceae</taxon>
        <taxon>Limosilactobacillus</taxon>
    </lineage>
</organism>
<dbReference type="EMBL" id="JAKHPH010000009">
    <property type="protein sequence ID" value="MCZ3667636.1"/>
    <property type="molecule type" value="Genomic_DNA"/>
</dbReference>